<dbReference type="EMBL" id="VLLF01000001">
    <property type="protein sequence ID" value="TWI92774.1"/>
    <property type="molecule type" value="Genomic_DNA"/>
</dbReference>
<dbReference type="OrthoDB" id="7679073at2"/>
<dbReference type="Proteomes" id="UP000320593">
    <property type="component" value="Unassembled WGS sequence"/>
</dbReference>
<organism evidence="2 3">
    <name type="scientific">Roseibium hamelinense</name>
    <dbReference type="NCBI Taxonomy" id="150831"/>
    <lineage>
        <taxon>Bacteria</taxon>
        <taxon>Pseudomonadati</taxon>
        <taxon>Pseudomonadota</taxon>
        <taxon>Alphaproteobacteria</taxon>
        <taxon>Hyphomicrobiales</taxon>
        <taxon>Stappiaceae</taxon>
        <taxon>Roseibium</taxon>
    </lineage>
</organism>
<name>A0A562THP4_9HYPH</name>
<gene>
    <name evidence="2" type="ORF">JM93_00321</name>
</gene>
<protein>
    <submittedName>
        <fullName evidence="2">Uncharacterized protein</fullName>
    </submittedName>
</protein>
<evidence type="ECO:0000313" key="3">
    <source>
        <dbReference type="Proteomes" id="UP000320593"/>
    </source>
</evidence>
<evidence type="ECO:0000313" key="2">
    <source>
        <dbReference type="EMBL" id="TWI92774.1"/>
    </source>
</evidence>
<comment type="caution">
    <text evidence="2">The sequence shown here is derived from an EMBL/GenBank/DDBJ whole genome shotgun (WGS) entry which is preliminary data.</text>
</comment>
<keyword evidence="3" id="KW-1185">Reference proteome</keyword>
<reference evidence="2 3" key="1">
    <citation type="submission" date="2019-07" db="EMBL/GenBank/DDBJ databases">
        <title>Genomic Encyclopedia of Archaeal and Bacterial Type Strains, Phase II (KMG-II): from individual species to whole genera.</title>
        <authorList>
            <person name="Goeker M."/>
        </authorList>
    </citation>
    <scope>NUCLEOTIDE SEQUENCE [LARGE SCALE GENOMIC DNA]</scope>
    <source>
        <strain evidence="2 3">ATCC BAA-252</strain>
    </source>
</reference>
<dbReference type="AlphaFoldDB" id="A0A562THP4"/>
<evidence type="ECO:0000256" key="1">
    <source>
        <dbReference type="SAM" id="MobiDB-lite"/>
    </source>
</evidence>
<dbReference type="RefSeq" id="WP_145340316.1">
    <property type="nucleotide sequence ID" value="NZ_SMLY01000087.1"/>
</dbReference>
<accession>A0A562THP4</accession>
<feature type="region of interest" description="Disordered" evidence="1">
    <location>
        <begin position="71"/>
        <end position="90"/>
    </location>
</feature>
<sequence length="90" mass="9871">MTSTRRTRTPLDFDKDAVLTQLGAARRTLIEARRVMRPKSGLARAADGVIAEIDEFALVLTGDRTFFHARPHAALSGNKHPGGSENNQEN</sequence>
<proteinExistence type="predicted"/>